<organism evidence="3 4">
    <name type="scientific">Claviceps africana</name>
    <dbReference type="NCBI Taxonomy" id="83212"/>
    <lineage>
        <taxon>Eukaryota</taxon>
        <taxon>Fungi</taxon>
        <taxon>Dikarya</taxon>
        <taxon>Ascomycota</taxon>
        <taxon>Pezizomycotina</taxon>
        <taxon>Sordariomycetes</taxon>
        <taxon>Hypocreomycetidae</taxon>
        <taxon>Hypocreales</taxon>
        <taxon>Clavicipitaceae</taxon>
        <taxon>Claviceps</taxon>
    </lineage>
</organism>
<feature type="signal peptide" evidence="2">
    <location>
        <begin position="1"/>
        <end position="17"/>
    </location>
</feature>
<comment type="caution">
    <text evidence="3">The sequence shown here is derived from an EMBL/GenBank/DDBJ whole genome shotgun (WGS) entry which is preliminary data.</text>
</comment>
<name>A0A8K0JDI2_9HYPO</name>
<proteinExistence type="predicted"/>
<sequence length="135" mass="13454">MHFTALVLAILPALSLADSDAGNAKRIKTVKLSLVHPHTSTVAPVTTTTSPMTSTSTGISNSTSISISTSTRSCNTTMYMPTGTGGMTSVTSSVPDTTTPAVVPTHSGPGNAAGALDATNIAFAGLVGMLAAAMM</sequence>
<feature type="region of interest" description="Disordered" evidence="1">
    <location>
        <begin position="43"/>
        <end position="66"/>
    </location>
</feature>
<dbReference type="AlphaFoldDB" id="A0A8K0JDI2"/>
<evidence type="ECO:0000313" key="4">
    <source>
        <dbReference type="Proteomes" id="UP000811619"/>
    </source>
</evidence>
<keyword evidence="4" id="KW-1185">Reference proteome</keyword>
<dbReference type="EMBL" id="SRPY01000235">
    <property type="protein sequence ID" value="KAG5926768.1"/>
    <property type="molecule type" value="Genomic_DNA"/>
</dbReference>
<protein>
    <submittedName>
        <fullName evidence="3">Uncharacterized protein</fullName>
    </submittedName>
</protein>
<gene>
    <name evidence="3" type="ORF">E4U42_002962</name>
</gene>
<evidence type="ECO:0000256" key="1">
    <source>
        <dbReference type="SAM" id="MobiDB-lite"/>
    </source>
</evidence>
<evidence type="ECO:0000256" key="2">
    <source>
        <dbReference type="SAM" id="SignalP"/>
    </source>
</evidence>
<evidence type="ECO:0000313" key="3">
    <source>
        <dbReference type="EMBL" id="KAG5926768.1"/>
    </source>
</evidence>
<reference evidence="3" key="1">
    <citation type="journal article" date="2020" name="bioRxiv">
        <title>Whole genome comparisons of ergot fungi reveals the divergence and evolution of species within the genus Claviceps are the result of varying mechanisms driving genome evolution and host range expansion.</title>
        <authorList>
            <person name="Wyka S.A."/>
            <person name="Mondo S.J."/>
            <person name="Liu M."/>
            <person name="Dettman J."/>
            <person name="Nalam V."/>
            <person name="Broders K.D."/>
        </authorList>
    </citation>
    <scope>NUCLEOTIDE SEQUENCE</scope>
    <source>
        <strain evidence="3">CCC 489</strain>
    </source>
</reference>
<accession>A0A8K0JDI2</accession>
<dbReference type="Proteomes" id="UP000811619">
    <property type="component" value="Unassembled WGS sequence"/>
</dbReference>
<keyword evidence="2" id="KW-0732">Signal</keyword>
<feature type="chain" id="PRO_5035478028" evidence="2">
    <location>
        <begin position="18"/>
        <end position="135"/>
    </location>
</feature>